<keyword evidence="4" id="KW-0479">Metal-binding</keyword>
<dbReference type="PROSITE" id="PS50011">
    <property type="entry name" value="PROTEIN_KINASE_DOM"/>
    <property type="match status" value="1"/>
</dbReference>
<comment type="subcellular location">
    <subcellularLocation>
        <location evidence="1">Membrane</location>
        <topology evidence="1">Single-pass membrane protein</topology>
    </subcellularLocation>
</comment>
<dbReference type="PROSITE" id="PS51787">
    <property type="entry name" value="LON_N"/>
    <property type="match status" value="1"/>
</dbReference>
<keyword evidence="14" id="KW-1133">Transmembrane helix</keyword>
<evidence type="ECO:0000259" key="17">
    <source>
        <dbReference type="PROSITE" id="PS51787"/>
    </source>
</evidence>
<protein>
    <submittedName>
        <fullName evidence="19">Probable receptor-like protein kinase At5g61350</fullName>
    </submittedName>
</protein>
<dbReference type="Gene3D" id="3.30.200.20">
    <property type="entry name" value="Phosphorylase Kinase, domain 1"/>
    <property type="match status" value="1"/>
</dbReference>
<keyword evidence="5 12" id="KW-0547">Nucleotide-binding</keyword>
<dbReference type="InterPro" id="IPR011990">
    <property type="entry name" value="TPR-like_helical_dom_sf"/>
</dbReference>
<evidence type="ECO:0000313" key="19">
    <source>
        <dbReference type="RefSeq" id="XP_071901087.1"/>
    </source>
</evidence>
<dbReference type="PROSITE" id="PS50089">
    <property type="entry name" value="ZF_RING_2"/>
    <property type="match status" value="1"/>
</dbReference>
<dbReference type="PROSITE" id="PS50005">
    <property type="entry name" value="TPR"/>
    <property type="match status" value="1"/>
</dbReference>
<dbReference type="InterPro" id="IPR001245">
    <property type="entry name" value="Ser-Thr/Tyr_kinase_cat_dom"/>
</dbReference>
<feature type="domain" description="RING-type" evidence="16">
    <location>
        <begin position="199"/>
        <end position="237"/>
    </location>
</feature>
<dbReference type="Gene3D" id="1.10.510.10">
    <property type="entry name" value="Transferase(Phosphotransferase) domain 1"/>
    <property type="match status" value="1"/>
</dbReference>
<dbReference type="PANTHER" id="PTHR23327">
    <property type="entry name" value="RING FINGER PROTEIN 127"/>
    <property type="match status" value="1"/>
</dbReference>
<evidence type="ECO:0000256" key="10">
    <source>
        <dbReference type="PROSITE-ProRule" id="PRU00175"/>
    </source>
</evidence>
<dbReference type="Pfam" id="PF07714">
    <property type="entry name" value="PK_Tyr_Ser-Thr"/>
    <property type="match status" value="1"/>
</dbReference>
<dbReference type="CDD" id="cd16514">
    <property type="entry name" value="RING-HC_LONFs_rpt2"/>
    <property type="match status" value="1"/>
</dbReference>
<dbReference type="PROSITE" id="PS00108">
    <property type="entry name" value="PROTEIN_KINASE_ST"/>
    <property type="match status" value="1"/>
</dbReference>
<dbReference type="Pfam" id="PF12819">
    <property type="entry name" value="Malectin_like"/>
    <property type="match status" value="1"/>
</dbReference>
<organism evidence="18 19">
    <name type="scientific">Coffea arabica</name>
    <name type="common">Arabian coffee</name>
    <dbReference type="NCBI Taxonomy" id="13443"/>
    <lineage>
        <taxon>Eukaryota</taxon>
        <taxon>Viridiplantae</taxon>
        <taxon>Streptophyta</taxon>
        <taxon>Embryophyta</taxon>
        <taxon>Tracheophyta</taxon>
        <taxon>Spermatophyta</taxon>
        <taxon>Magnoliopsida</taxon>
        <taxon>eudicotyledons</taxon>
        <taxon>Gunneridae</taxon>
        <taxon>Pentapetalae</taxon>
        <taxon>asterids</taxon>
        <taxon>lamiids</taxon>
        <taxon>Gentianales</taxon>
        <taxon>Rubiaceae</taxon>
        <taxon>Ixoroideae</taxon>
        <taxon>Gardenieae complex</taxon>
        <taxon>Bertiereae - Coffeeae clade</taxon>
        <taxon>Coffeeae</taxon>
        <taxon>Coffea</taxon>
    </lineage>
</organism>
<dbReference type="SUPFAM" id="SSF48452">
    <property type="entry name" value="TPR-like"/>
    <property type="match status" value="1"/>
</dbReference>
<evidence type="ECO:0000313" key="18">
    <source>
        <dbReference type="Proteomes" id="UP001652660"/>
    </source>
</evidence>
<dbReference type="SMART" id="SM00184">
    <property type="entry name" value="RING"/>
    <property type="match status" value="1"/>
</dbReference>
<dbReference type="InterPro" id="IPR024788">
    <property type="entry name" value="Malectin-like_Carb-bd_dom"/>
</dbReference>
<dbReference type="InterPro" id="IPR017907">
    <property type="entry name" value="Znf_RING_CS"/>
</dbReference>
<evidence type="ECO:0000256" key="3">
    <source>
        <dbReference type="ARBA" id="ARBA00022679"/>
    </source>
</evidence>
<dbReference type="PANTHER" id="PTHR23327:SF42">
    <property type="entry name" value="LON PEPTIDASE N-TERMINAL DOMAIN AND RING FINGER PROTEIN C14F5.10C"/>
    <property type="match status" value="1"/>
</dbReference>
<dbReference type="Pfam" id="PF13923">
    <property type="entry name" value="zf-C3HC4_2"/>
    <property type="match status" value="1"/>
</dbReference>
<feature type="binding site" evidence="12">
    <location>
        <position position="1055"/>
    </location>
    <ligand>
        <name>ATP</name>
        <dbReference type="ChEBI" id="CHEBI:30616"/>
    </ligand>
</feature>
<dbReference type="SMART" id="SM00220">
    <property type="entry name" value="S_TKc"/>
    <property type="match status" value="1"/>
</dbReference>
<dbReference type="InterPro" id="IPR011009">
    <property type="entry name" value="Kinase-like_dom_sf"/>
</dbReference>
<keyword evidence="9 12" id="KW-0067">ATP-binding</keyword>
<dbReference type="GeneID" id="113740254"/>
<accession>A0ABM4U1C9</accession>
<gene>
    <name evidence="19" type="primary">LOC113740254</name>
</gene>
<keyword evidence="3" id="KW-0808">Transferase</keyword>
<evidence type="ECO:0000256" key="8">
    <source>
        <dbReference type="ARBA" id="ARBA00022833"/>
    </source>
</evidence>
<dbReference type="Gene3D" id="2.30.130.40">
    <property type="entry name" value="LON domain-like"/>
    <property type="match status" value="1"/>
</dbReference>
<dbReference type="SUPFAM" id="SSF57850">
    <property type="entry name" value="RING/U-box"/>
    <property type="match status" value="1"/>
</dbReference>
<evidence type="ECO:0000256" key="13">
    <source>
        <dbReference type="SAM" id="MobiDB-lite"/>
    </source>
</evidence>
<dbReference type="RefSeq" id="XP_071901087.1">
    <property type="nucleotide sequence ID" value="XM_072044986.1"/>
</dbReference>
<feature type="region of interest" description="Disordered" evidence="13">
    <location>
        <begin position="1307"/>
        <end position="1329"/>
    </location>
</feature>
<evidence type="ECO:0000256" key="11">
    <source>
        <dbReference type="PROSITE-ProRule" id="PRU00339"/>
    </source>
</evidence>
<feature type="repeat" description="TPR" evidence="11">
    <location>
        <begin position="45"/>
        <end position="78"/>
    </location>
</feature>
<dbReference type="InterPro" id="IPR001841">
    <property type="entry name" value="Znf_RING"/>
</dbReference>
<dbReference type="InterPro" id="IPR013083">
    <property type="entry name" value="Znf_RING/FYVE/PHD"/>
</dbReference>
<keyword evidence="2" id="KW-0723">Serine/threonine-protein kinase</keyword>
<feature type="domain" description="Protein kinase" evidence="15">
    <location>
        <begin position="1027"/>
        <end position="1300"/>
    </location>
</feature>
<dbReference type="Gene3D" id="3.30.40.10">
    <property type="entry name" value="Zinc/RING finger domain, C3HC4 (zinc finger)"/>
    <property type="match status" value="1"/>
</dbReference>
<dbReference type="InterPro" id="IPR003111">
    <property type="entry name" value="Lon_prtase_N"/>
</dbReference>
<evidence type="ECO:0000256" key="12">
    <source>
        <dbReference type="PROSITE-ProRule" id="PRU10141"/>
    </source>
</evidence>
<keyword evidence="14" id="KW-0812">Transmembrane</keyword>
<dbReference type="InterPro" id="IPR000719">
    <property type="entry name" value="Prot_kinase_dom"/>
</dbReference>
<evidence type="ECO:0000259" key="16">
    <source>
        <dbReference type="PROSITE" id="PS50089"/>
    </source>
</evidence>
<keyword evidence="18" id="KW-1185">Reference proteome</keyword>
<evidence type="ECO:0000256" key="9">
    <source>
        <dbReference type="ARBA" id="ARBA00022840"/>
    </source>
</evidence>
<evidence type="ECO:0000256" key="14">
    <source>
        <dbReference type="SAM" id="Phobius"/>
    </source>
</evidence>
<dbReference type="InterPro" id="IPR008271">
    <property type="entry name" value="Ser/Thr_kinase_AS"/>
</dbReference>
<evidence type="ECO:0000256" key="4">
    <source>
        <dbReference type="ARBA" id="ARBA00022723"/>
    </source>
</evidence>
<dbReference type="SMART" id="SM00464">
    <property type="entry name" value="LON"/>
    <property type="match status" value="1"/>
</dbReference>
<feature type="domain" description="Lon N-terminal" evidence="17">
    <location>
        <begin position="280"/>
        <end position="483"/>
    </location>
</feature>
<dbReference type="SUPFAM" id="SSF56112">
    <property type="entry name" value="Protein kinase-like (PK-like)"/>
    <property type="match status" value="1"/>
</dbReference>
<keyword evidence="7" id="KW-0418">Kinase</keyword>
<dbReference type="InterPro" id="IPR015947">
    <property type="entry name" value="PUA-like_sf"/>
</dbReference>
<name>A0ABM4U1C9_COFAR</name>
<evidence type="ECO:0000256" key="2">
    <source>
        <dbReference type="ARBA" id="ARBA00022527"/>
    </source>
</evidence>
<evidence type="ECO:0000256" key="6">
    <source>
        <dbReference type="ARBA" id="ARBA00022771"/>
    </source>
</evidence>
<evidence type="ECO:0000256" key="1">
    <source>
        <dbReference type="ARBA" id="ARBA00004167"/>
    </source>
</evidence>
<dbReference type="Gene3D" id="2.60.120.430">
    <property type="entry name" value="Galactose-binding lectin"/>
    <property type="match status" value="2"/>
</dbReference>
<keyword evidence="6 10" id="KW-0863">Zinc-finger</keyword>
<dbReference type="InterPro" id="IPR046336">
    <property type="entry name" value="Lon_prtase_N_sf"/>
</dbReference>
<dbReference type="Proteomes" id="UP001652660">
    <property type="component" value="Chromosome 4c"/>
</dbReference>
<dbReference type="Pfam" id="PF02190">
    <property type="entry name" value="LON_substr_bdg"/>
    <property type="match status" value="1"/>
</dbReference>
<dbReference type="Gene3D" id="1.25.40.10">
    <property type="entry name" value="Tetratricopeptide repeat domain"/>
    <property type="match status" value="1"/>
</dbReference>
<dbReference type="InterPro" id="IPR017441">
    <property type="entry name" value="Protein_kinase_ATP_BS"/>
</dbReference>
<keyword evidence="8" id="KW-0862">Zinc</keyword>
<keyword evidence="14" id="KW-0472">Membrane</keyword>
<feature type="transmembrane region" description="Helical" evidence="14">
    <location>
        <begin position="942"/>
        <end position="965"/>
    </location>
</feature>
<dbReference type="InterPro" id="IPR019734">
    <property type="entry name" value="TPR_rpt"/>
</dbReference>
<evidence type="ECO:0000256" key="5">
    <source>
        <dbReference type="ARBA" id="ARBA00022741"/>
    </source>
</evidence>
<dbReference type="PROSITE" id="PS00518">
    <property type="entry name" value="ZF_RING_1"/>
    <property type="match status" value="1"/>
</dbReference>
<evidence type="ECO:0000256" key="7">
    <source>
        <dbReference type="ARBA" id="ARBA00022777"/>
    </source>
</evidence>
<keyword evidence="11" id="KW-0802">TPR repeat</keyword>
<evidence type="ECO:0000259" key="15">
    <source>
        <dbReference type="PROSITE" id="PS50011"/>
    </source>
</evidence>
<dbReference type="CDD" id="cd14066">
    <property type="entry name" value="STKc_IRAK"/>
    <property type="match status" value="1"/>
</dbReference>
<reference evidence="19" key="1">
    <citation type="submission" date="2025-08" db="UniProtKB">
        <authorList>
            <consortium name="RefSeq"/>
        </authorList>
    </citation>
    <scope>IDENTIFICATION</scope>
    <source>
        <tissue evidence="19">Leaves</tissue>
    </source>
</reference>
<dbReference type="PROSITE" id="PS00107">
    <property type="entry name" value="PROTEIN_KINASE_ATP"/>
    <property type="match status" value="1"/>
</dbReference>
<proteinExistence type="predicted"/>
<sequence>MLSESPADAAPSTCGLSLEGLDDVEDYPWDNEGERLMSSGRHSHLYDLVQMGNKAFRENRLDEAINHYSRANNIKPADPIVLSNRCTAYIKFSEFLKNRPPSVSEYRPLSGLDPTTHAGLALKDAEKLMSLRANSVTSYILKANALILLEKYDLARDVVYSGLQLDPLSNPLLNLERSTASTTGRRDLGKPLRTDDFDCTLCLKLFYEPVTTPCGHSFCCSCLFQSMDRSNRCPLCRTVLFISPRTCATSVTLNNIIQKNFPEEYAERRSEHESLTNPGVDLLPLFVMDVILPCQKFQLNIFEPRYRLMVRRIMEGNRRMGMVIIDSTTGSIADYGCEVEITDCEPLPDGRFFLEVESRRRCRIIQNWDQDGYRVAEVEWVQDIYPPEGTVERDDLQEMINKAAAHARQWIRRAQEAAQGDRIRLAELFKAEGMMPSTRDPERFSFWLATLNNQRPPERLELLRTRDTKEPNPPKTITLITTICLAHSLPPAAKAMGGLLAASYGKSRAYGPLSLAATNFICLLFALNRSFYLAMADTIASSSSFTPADNYLINCGSPSSTFLDDGRTFKSDPQSASYLSTDENILASVKSFPNNVASFLPSSSLPLYLTARIFHHESMYRFIIFRPGRHWVRLYFYPLPHPSYNLSSATFSVSTDSAVLLHDFSVKDSNKLVFKEYLINVSSDAFTLRFSPMKNSFAFINAIELVSVPDNLISDSASSISPVGDFNGLSKYALEVSYRLNVGGPIVTPKNDTLWRTWQPDSLLMEFPQGAKSVSVSPDTIKYPDGGATPLIAPNWVYATADQMADSGVPDSNFNLTWDMNVDPSFSYLIRMHFCDIVSKALNELYFNVYVNGMIGVSSLDLSTINSDLAVPYYKDFVINASAISNGTIVVQVGPTLNAQSSSPNAILNGLEIMKLSNIAGSLDGLFSSPGNPSSGRNKMKIAAAIGLAMGIIALALLVMSIIRLQRRPKGWRKQNTFASWLPLNASYCSFLSSKTKSSNFSSIVSPGLGLGRCFNFNEIREATKNFDEKAVIGVGGFGKVYLGVLADGTKLAIKRGNPSSSQGINEFQTEIQMLSKLRHRHLVSLIGYCDEQSEMILVYEYMANGPLRDHIYGSNLPPLSWRQRLEICIGAARGLHYLHTGAAQGIIHRDVKTTNILLDETFVAKVSDFGLSKAGPSLEQTHVSTAVKGSFGYLDPEYFRRQQLTEKSDVYSFGVVLFEVICARPALDPALPREQVNLAEWAMQQHRKGSLEKIIDPSIASTISLDSLRKYVEAAEKCLSEYGVDRPSMGDVLWNLEYALQLQEASSIPDHPEKKNPEPTSLEGPSDEGVMLIDMTEDSGVVVASPMFVENFQAR</sequence>
<dbReference type="SUPFAM" id="SSF88697">
    <property type="entry name" value="PUA domain-like"/>
    <property type="match status" value="1"/>
</dbReference>